<evidence type="ECO:0000313" key="2">
    <source>
        <dbReference type="EMBL" id="ENU23525.1"/>
    </source>
</evidence>
<dbReference type="InterPro" id="IPR006640">
    <property type="entry name" value="SprT-like_domain"/>
</dbReference>
<accession>A0ABN0JEF4</accession>
<evidence type="ECO:0000313" key="3">
    <source>
        <dbReference type="Proteomes" id="UP000013034"/>
    </source>
</evidence>
<keyword evidence="3" id="KW-1185">Reference proteome</keyword>
<evidence type="ECO:0000259" key="1">
    <source>
        <dbReference type="Pfam" id="PF10263"/>
    </source>
</evidence>
<feature type="domain" description="SprT-like" evidence="1">
    <location>
        <begin position="26"/>
        <end position="122"/>
    </location>
</feature>
<organism evidence="2 3">
    <name type="scientific">Acinetobacter proteolyticus</name>
    <dbReference type="NCBI Taxonomy" id="1776741"/>
    <lineage>
        <taxon>Bacteria</taxon>
        <taxon>Pseudomonadati</taxon>
        <taxon>Pseudomonadota</taxon>
        <taxon>Gammaproteobacteria</taxon>
        <taxon>Moraxellales</taxon>
        <taxon>Moraxellaceae</taxon>
        <taxon>Acinetobacter</taxon>
    </lineage>
</organism>
<dbReference type="Proteomes" id="UP000013034">
    <property type="component" value="Unassembled WGS sequence"/>
</dbReference>
<sequence length="212" mass="24727">MNASVEIVMCNTKSTNQIYNDLKIAFDIFNKEMFSNELPEVLFTLTRKKNTLGYFWADRFSLNEESKHEIALNPRYFIENTPQDTAFTLLHEMVHLWQQIFGKPSRNGYHNREWAEKMKIVGLQPISCDGKGSETGQKMSHEPIKDGKAFEVFNLIMEAGYKREIIEKPFIKTVRNTTRYKYKCSQCDQKVYGGKSSNILCGRCNIELIREE</sequence>
<name>A0ABN0JEF4_9GAMM</name>
<reference evidence="2 3" key="1">
    <citation type="submission" date="2013-02" db="EMBL/GenBank/DDBJ databases">
        <title>The Genome Sequence of Acinetobacter sp. NIPH 809.</title>
        <authorList>
            <consortium name="The Broad Institute Genome Sequencing Platform"/>
            <consortium name="The Broad Institute Genome Sequencing Center for Infectious Disease"/>
            <person name="Cerqueira G."/>
            <person name="Feldgarden M."/>
            <person name="Courvalin P."/>
            <person name="Perichon B."/>
            <person name="Grillot-Courvalin C."/>
            <person name="Clermont D."/>
            <person name="Rocha E."/>
            <person name="Yoon E.-J."/>
            <person name="Nemec A."/>
            <person name="Walker B."/>
            <person name="Young S.K."/>
            <person name="Zeng Q."/>
            <person name="Gargeya S."/>
            <person name="Fitzgerald M."/>
            <person name="Haas B."/>
            <person name="Abouelleil A."/>
            <person name="Alvarado L."/>
            <person name="Arachchi H.M."/>
            <person name="Berlin A.M."/>
            <person name="Chapman S.B."/>
            <person name="Dewar J."/>
            <person name="Goldberg J."/>
            <person name="Griggs A."/>
            <person name="Gujja S."/>
            <person name="Hansen M."/>
            <person name="Howarth C."/>
            <person name="Imamovic A."/>
            <person name="Larimer J."/>
            <person name="McCowan C."/>
            <person name="Murphy C."/>
            <person name="Neiman D."/>
            <person name="Pearson M."/>
            <person name="Priest M."/>
            <person name="Roberts A."/>
            <person name="Saif S."/>
            <person name="Shea T."/>
            <person name="Sisk P."/>
            <person name="Sykes S."/>
            <person name="Wortman J."/>
            <person name="Nusbaum C."/>
            <person name="Birren B."/>
        </authorList>
    </citation>
    <scope>NUCLEOTIDE SEQUENCE [LARGE SCALE GENOMIC DNA]</scope>
    <source>
        <strain evidence="2 3">NIPH 809</strain>
    </source>
</reference>
<dbReference type="Gene3D" id="3.40.390.10">
    <property type="entry name" value="Collagenase (Catalytic Domain)"/>
    <property type="match status" value="1"/>
</dbReference>
<gene>
    <name evidence="2" type="ORF">F993_01678</name>
</gene>
<comment type="caution">
    <text evidence="2">The sequence shown here is derived from an EMBL/GenBank/DDBJ whole genome shotgun (WGS) entry which is preliminary data.</text>
</comment>
<dbReference type="RefSeq" id="WP_004653834.1">
    <property type="nucleotide sequence ID" value="NZ_KB849179.1"/>
</dbReference>
<dbReference type="EMBL" id="APOI01000015">
    <property type="protein sequence ID" value="ENU23525.1"/>
    <property type="molecule type" value="Genomic_DNA"/>
</dbReference>
<dbReference type="InterPro" id="IPR024079">
    <property type="entry name" value="MetalloPept_cat_dom_sf"/>
</dbReference>
<dbReference type="Pfam" id="PF10263">
    <property type="entry name" value="SprT-like"/>
    <property type="match status" value="1"/>
</dbReference>
<proteinExistence type="predicted"/>
<protein>
    <recommendedName>
        <fullName evidence="1">SprT-like domain-containing protein</fullName>
    </recommendedName>
</protein>